<evidence type="ECO:0000313" key="2">
    <source>
        <dbReference type="EMBL" id="KRY18127.1"/>
    </source>
</evidence>
<dbReference type="PROSITE" id="PS51257">
    <property type="entry name" value="PROKAR_LIPOPROTEIN"/>
    <property type="match status" value="1"/>
</dbReference>
<dbReference type="Proteomes" id="UP000054783">
    <property type="component" value="Unassembled WGS sequence"/>
</dbReference>
<dbReference type="EMBL" id="JYDQ01000051">
    <property type="protein sequence ID" value="KRY18127.1"/>
    <property type="molecule type" value="Genomic_DNA"/>
</dbReference>
<evidence type="ECO:0000313" key="3">
    <source>
        <dbReference type="Proteomes" id="UP000054783"/>
    </source>
</evidence>
<organism evidence="2 3">
    <name type="scientific">Trichinella patagoniensis</name>
    <dbReference type="NCBI Taxonomy" id="990121"/>
    <lineage>
        <taxon>Eukaryota</taxon>
        <taxon>Metazoa</taxon>
        <taxon>Ecdysozoa</taxon>
        <taxon>Nematoda</taxon>
        <taxon>Enoplea</taxon>
        <taxon>Dorylaimia</taxon>
        <taxon>Trichinellida</taxon>
        <taxon>Trichinellidae</taxon>
        <taxon>Trichinella</taxon>
    </lineage>
</organism>
<sequence>MGKEGEKGKKKHEPFAVYVTPVVSVYFSVSCLTRRDMHLFYVKDFEQRASRIVIKLEYSSSNLFATTTNN</sequence>
<proteinExistence type="predicted"/>
<protein>
    <submittedName>
        <fullName evidence="2">Uncharacterized protein</fullName>
    </submittedName>
</protein>
<keyword evidence="1" id="KW-1133">Transmembrane helix</keyword>
<accession>A0A0V0ZZX1</accession>
<feature type="transmembrane region" description="Helical" evidence="1">
    <location>
        <begin position="15"/>
        <end position="33"/>
    </location>
</feature>
<evidence type="ECO:0000256" key="1">
    <source>
        <dbReference type="SAM" id="Phobius"/>
    </source>
</evidence>
<keyword evidence="3" id="KW-1185">Reference proteome</keyword>
<gene>
    <name evidence="2" type="ORF">T12_13042</name>
</gene>
<keyword evidence="1" id="KW-0472">Membrane</keyword>
<name>A0A0V0ZZX1_9BILA</name>
<comment type="caution">
    <text evidence="2">The sequence shown here is derived from an EMBL/GenBank/DDBJ whole genome shotgun (WGS) entry which is preliminary data.</text>
</comment>
<keyword evidence="1" id="KW-0812">Transmembrane</keyword>
<reference evidence="2 3" key="1">
    <citation type="submission" date="2015-01" db="EMBL/GenBank/DDBJ databases">
        <title>Evolution of Trichinella species and genotypes.</title>
        <authorList>
            <person name="Korhonen P.K."/>
            <person name="Edoardo P."/>
            <person name="Giuseppe L.R."/>
            <person name="Gasser R.B."/>
        </authorList>
    </citation>
    <scope>NUCLEOTIDE SEQUENCE [LARGE SCALE GENOMIC DNA]</scope>
    <source>
        <strain evidence="2">ISS2496</strain>
    </source>
</reference>
<dbReference type="AlphaFoldDB" id="A0A0V0ZZX1"/>